<dbReference type="SUPFAM" id="SSF52980">
    <property type="entry name" value="Restriction endonuclease-like"/>
    <property type="match status" value="1"/>
</dbReference>
<keyword evidence="4" id="KW-1185">Reference proteome</keyword>
<organism evidence="3 4">
    <name type="scientific">Nostoc punctiforme FACHB-252</name>
    <dbReference type="NCBI Taxonomy" id="1357509"/>
    <lineage>
        <taxon>Bacteria</taxon>
        <taxon>Bacillati</taxon>
        <taxon>Cyanobacteriota</taxon>
        <taxon>Cyanophyceae</taxon>
        <taxon>Nostocales</taxon>
        <taxon>Nostocaceae</taxon>
        <taxon>Nostoc</taxon>
    </lineage>
</organism>
<dbReference type="Proteomes" id="UP000606396">
    <property type="component" value="Unassembled WGS sequence"/>
</dbReference>
<dbReference type="GO" id="GO:0004519">
    <property type="term" value="F:endonuclease activity"/>
    <property type="evidence" value="ECO:0007669"/>
    <property type="project" value="UniProtKB-KW"/>
</dbReference>
<protein>
    <submittedName>
        <fullName evidence="3">Uma2 family endonuclease</fullName>
    </submittedName>
</protein>
<dbReference type="InterPro" id="IPR008538">
    <property type="entry name" value="Uma2"/>
</dbReference>
<evidence type="ECO:0000259" key="2">
    <source>
        <dbReference type="Pfam" id="PF26355"/>
    </source>
</evidence>
<sequence length="275" mass="31336">MTAEEALNLVDSLLCSTFGQRLNDVQCAVFLESWLGRTYAEIAVQISYEHDYIKQIGCQLWRSLSELFGREVCKKNIQTVLRSYHQSSNSQQSSKKDTNNLDFLAANESTRYEIMNGELFVTPTRHRRHQQVCLKIARPLDIWSESSSLGETILAPGMLFSQVDSVIPDVVWVSRERLAQIEDEAGHFTGAPELVIEVLSPGKQNELQDKKAKLKLYSVSGVREYWIVDRFTQKIEVYRRKKAQLILVATLLDDDKITSPLLPGFSCSIRLFFPG</sequence>
<keyword evidence="3" id="KW-0540">Nuclease</keyword>
<dbReference type="Pfam" id="PF05685">
    <property type="entry name" value="Uma2"/>
    <property type="match status" value="1"/>
</dbReference>
<dbReference type="PANTHER" id="PTHR34107:SF4">
    <property type="entry name" value="SLL1222 PROTEIN"/>
    <property type="match status" value="1"/>
</dbReference>
<dbReference type="InterPro" id="IPR058651">
    <property type="entry name" value="HTH_VMAP-M9"/>
</dbReference>
<evidence type="ECO:0000313" key="4">
    <source>
        <dbReference type="Proteomes" id="UP000606396"/>
    </source>
</evidence>
<dbReference type="Pfam" id="PF26355">
    <property type="entry name" value="HTH_VMAP-M9"/>
    <property type="match status" value="1"/>
</dbReference>
<gene>
    <name evidence="3" type="ORF">H6G94_10415</name>
</gene>
<dbReference type="PANTHER" id="PTHR34107">
    <property type="entry name" value="SLL0198 PROTEIN-RELATED"/>
    <property type="match status" value="1"/>
</dbReference>
<dbReference type="InterPro" id="IPR011335">
    <property type="entry name" value="Restrct_endonuc-II-like"/>
</dbReference>
<evidence type="ECO:0000259" key="1">
    <source>
        <dbReference type="Pfam" id="PF05685"/>
    </source>
</evidence>
<dbReference type="InterPro" id="IPR012296">
    <property type="entry name" value="Nuclease_put_TT1808"/>
</dbReference>
<evidence type="ECO:0000313" key="3">
    <source>
        <dbReference type="EMBL" id="MBD2611682.1"/>
    </source>
</evidence>
<dbReference type="CDD" id="cd06260">
    <property type="entry name" value="DUF820-like"/>
    <property type="match status" value="1"/>
</dbReference>
<keyword evidence="3" id="KW-0255">Endonuclease</keyword>
<reference evidence="3 4" key="1">
    <citation type="journal article" date="2020" name="ISME J.">
        <title>Comparative genomics reveals insights into cyanobacterial evolution and habitat adaptation.</title>
        <authorList>
            <person name="Chen M.Y."/>
            <person name="Teng W.K."/>
            <person name="Zhao L."/>
            <person name="Hu C.X."/>
            <person name="Zhou Y.K."/>
            <person name="Han B.P."/>
            <person name="Song L.R."/>
            <person name="Shu W.S."/>
        </authorList>
    </citation>
    <scope>NUCLEOTIDE SEQUENCE [LARGE SCALE GENOMIC DNA]</scope>
    <source>
        <strain evidence="3 4">FACHB-252</strain>
    </source>
</reference>
<name>A0ABR8H8U6_NOSPU</name>
<dbReference type="EMBL" id="JACJTC010000007">
    <property type="protein sequence ID" value="MBD2611682.1"/>
    <property type="molecule type" value="Genomic_DNA"/>
</dbReference>
<dbReference type="RefSeq" id="WP_190949376.1">
    <property type="nucleotide sequence ID" value="NZ_JACJTC010000007.1"/>
</dbReference>
<comment type="caution">
    <text evidence="3">The sequence shown here is derived from an EMBL/GenBank/DDBJ whole genome shotgun (WGS) entry which is preliminary data.</text>
</comment>
<keyword evidence="3" id="KW-0378">Hydrolase</keyword>
<feature type="domain" description="Putative restriction endonuclease" evidence="1">
    <location>
        <begin position="106"/>
        <end position="269"/>
    </location>
</feature>
<feature type="domain" description="vWA-MoxR associated protein N-terminal HTH" evidence="2">
    <location>
        <begin position="1"/>
        <end position="82"/>
    </location>
</feature>
<proteinExistence type="predicted"/>
<dbReference type="Gene3D" id="3.90.1570.10">
    <property type="entry name" value="tt1808, chain A"/>
    <property type="match status" value="1"/>
</dbReference>
<accession>A0ABR8H8U6</accession>